<dbReference type="Gene3D" id="2.40.10.340">
    <property type="entry name" value="Rod shape-determining protein MreC, domain 1"/>
    <property type="match status" value="1"/>
</dbReference>
<gene>
    <name evidence="7" type="ORF">FHU36_006257</name>
</gene>
<evidence type="ECO:0000256" key="2">
    <source>
        <dbReference type="ARBA" id="ARBA00013855"/>
    </source>
</evidence>
<sequence>MRDSRNARLTLGILLTAALVILTVDHRLGAASPFGPLRTAGTWIFGAVERTAGSVTRPFGEFLRAVANAPAAHDDIERLEMENAQLRTALIAQELDSARSQQLKRMLGLAGRGGYKVVTANVIARRGSPGFEEAIQIDAGTADGVLPEMTVLNGDGLIGRVISATADTATAVLISDRGSATGARLEGGQEIGVVHGVGENGRLLQFKLLDATAPLAPGGRIVSFGSQNGRPYVPGVPIGVIERVEATPGELTRVAFARPYADLTALDVVGVVVRAPARDPRDAVLPPKPDPKKQLTETVRPPKRGVVPPERDARDAALRPARGRRSGVAPLVPPSAPPSVPPSEPSAPPVGDSGNRAPGADDANDADGADGVGETSGREDGSGREPVGAGVAPGRDSARAVRPPGAGAQAARPPTRPTARPSARSSARPAARPSARPAARASARPAARLAERPAARLATWSGAGAPGTAGRTQADDSTARDGDGARSLVRDPGVRPVARGGGAVREDTVRLAAHGGRASREGGGR</sequence>
<dbReference type="EMBL" id="JACHJB010000002">
    <property type="protein sequence ID" value="MBB6349712.1"/>
    <property type="molecule type" value="Genomic_DNA"/>
</dbReference>
<dbReference type="Gene3D" id="2.40.10.350">
    <property type="entry name" value="Rod shape-determining protein MreC, domain 2"/>
    <property type="match status" value="1"/>
</dbReference>
<evidence type="ECO:0000313" key="7">
    <source>
        <dbReference type="EMBL" id="MBB6349712.1"/>
    </source>
</evidence>
<comment type="caution">
    <text evidence="7">The sequence shown here is derived from an EMBL/GenBank/DDBJ whole genome shotgun (WGS) entry which is preliminary data.</text>
</comment>
<comment type="similarity">
    <text evidence="1">Belongs to the MreC family.</text>
</comment>
<organism evidence="7 8">
    <name type="scientific">Nonomuraea muscovyensis</name>
    <dbReference type="NCBI Taxonomy" id="1124761"/>
    <lineage>
        <taxon>Bacteria</taxon>
        <taxon>Bacillati</taxon>
        <taxon>Actinomycetota</taxon>
        <taxon>Actinomycetes</taxon>
        <taxon>Streptosporangiales</taxon>
        <taxon>Streptosporangiaceae</taxon>
        <taxon>Nonomuraea</taxon>
    </lineage>
</organism>
<dbReference type="AlphaFoldDB" id="A0A7X0EZ15"/>
<dbReference type="InterPro" id="IPR042177">
    <property type="entry name" value="Cell/Rod_1"/>
</dbReference>
<evidence type="ECO:0000256" key="1">
    <source>
        <dbReference type="ARBA" id="ARBA00009369"/>
    </source>
</evidence>
<proteinExistence type="inferred from homology"/>
<keyword evidence="8" id="KW-1185">Reference proteome</keyword>
<protein>
    <recommendedName>
        <fullName evidence="2">Cell shape-determining protein MreC</fullName>
    </recommendedName>
    <alternativeName>
        <fullName evidence="4">Cell shape protein MreC</fullName>
    </alternativeName>
</protein>
<feature type="compositionally biased region" description="Pro residues" evidence="5">
    <location>
        <begin position="331"/>
        <end position="348"/>
    </location>
</feature>
<dbReference type="InterPro" id="IPR042175">
    <property type="entry name" value="Cell/Rod_MreC_2"/>
</dbReference>
<evidence type="ECO:0000313" key="8">
    <source>
        <dbReference type="Proteomes" id="UP000583800"/>
    </source>
</evidence>
<keyword evidence="3" id="KW-0133">Cell shape</keyword>
<feature type="compositionally biased region" description="Basic and acidic residues" evidence="5">
    <location>
        <begin position="473"/>
        <end position="493"/>
    </location>
</feature>
<dbReference type="InterPro" id="IPR007221">
    <property type="entry name" value="MreC"/>
</dbReference>
<dbReference type="Pfam" id="PF04085">
    <property type="entry name" value="MreC"/>
    <property type="match status" value="1"/>
</dbReference>
<dbReference type="PANTHER" id="PTHR34138:SF1">
    <property type="entry name" value="CELL SHAPE-DETERMINING PROTEIN MREC"/>
    <property type="match status" value="1"/>
</dbReference>
<dbReference type="InterPro" id="IPR055342">
    <property type="entry name" value="MreC_beta-barrel_core"/>
</dbReference>
<feature type="compositionally biased region" description="Low complexity" evidence="5">
    <location>
        <begin position="400"/>
        <end position="448"/>
    </location>
</feature>
<reference evidence="7 8" key="1">
    <citation type="submission" date="2020-08" db="EMBL/GenBank/DDBJ databases">
        <title>Sequencing the genomes of 1000 actinobacteria strains.</title>
        <authorList>
            <person name="Klenk H.-P."/>
        </authorList>
    </citation>
    <scope>NUCLEOTIDE SEQUENCE [LARGE SCALE GENOMIC DNA]</scope>
    <source>
        <strain evidence="7 8">DSM 45913</strain>
    </source>
</reference>
<dbReference type="GO" id="GO:0005886">
    <property type="term" value="C:plasma membrane"/>
    <property type="evidence" value="ECO:0007669"/>
    <property type="project" value="TreeGrafter"/>
</dbReference>
<feature type="domain" description="Rod shape-determining protein MreC beta-barrel core" evidence="6">
    <location>
        <begin position="122"/>
        <end position="272"/>
    </location>
</feature>
<dbReference type="PANTHER" id="PTHR34138">
    <property type="entry name" value="CELL SHAPE-DETERMINING PROTEIN MREC"/>
    <property type="match status" value="1"/>
</dbReference>
<accession>A0A7X0EZ15</accession>
<dbReference type="RefSeq" id="WP_185087243.1">
    <property type="nucleotide sequence ID" value="NZ_JACHJB010000002.1"/>
</dbReference>
<evidence type="ECO:0000256" key="3">
    <source>
        <dbReference type="ARBA" id="ARBA00022960"/>
    </source>
</evidence>
<name>A0A7X0EZ15_9ACTN</name>
<dbReference type="GO" id="GO:0008360">
    <property type="term" value="P:regulation of cell shape"/>
    <property type="evidence" value="ECO:0007669"/>
    <property type="project" value="UniProtKB-KW"/>
</dbReference>
<dbReference type="Proteomes" id="UP000583800">
    <property type="component" value="Unassembled WGS sequence"/>
</dbReference>
<evidence type="ECO:0000259" key="6">
    <source>
        <dbReference type="Pfam" id="PF04085"/>
    </source>
</evidence>
<evidence type="ECO:0000256" key="4">
    <source>
        <dbReference type="ARBA" id="ARBA00032089"/>
    </source>
</evidence>
<feature type="region of interest" description="Disordered" evidence="5">
    <location>
        <begin position="280"/>
        <end position="525"/>
    </location>
</feature>
<evidence type="ECO:0000256" key="5">
    <source>
        <dbReference type="SAM" id="MobiDB-lite"/>
    </source>
</evidence>